<dbReference type="EMBL" id="RCOS01000081">
    <property type="protein sequence ID" value="RSN74976.1"/>
    <property type="molecule type" value="Genomic_DNA"/>
</dbReference>
<keyword evidence="2" id="KW-1185">Reference proteome</keyword>
<dbReference type="Proteomes" id="UP000277582">
    <property type="component" value="Unassembled WGS sequence"/>
</dbReference>
<proteinExistence type="predicted"/>
<evidence type="ECO:0000313" key="2">
    <source>
        <dbReference type="Proteomes" id="UP000277582"/>
    </source>
</evidence>
<name>A0A3R9R545_9CREN</name>
<reference evidence="1 2" key="1">
    <citation type="submission" date="2018-10" db="EMBL/GenBank/DDBJ databases">
        <title>Co-occurring genomic capacity for anaerobic methane metabolism and dissimilatory sulfite reduction discovered in the Korarchaeota.</title>
        <authorList>
            <person name="Mckay L.J."/>
            <person name="Dlakic M."/>
            <person name="Fields M.W."/>
            <person name="Delmont T.O."/>
            <person name="Eren A.M."/>
            <person name="Jay Z.J."/>
            <person name="Klingelsmith K.B."/>
            <person name="Rusch D.B."/>
            <person name="Inskeep W.P."/>
        </authorList>
    </citation>
    <scope>NUCLEOTIDE SEQUENCE [LARGE SCALE GENOMIC DNA]</scope>
    <source>
        <strain evidence="1 2">MDKW</strain>
    </source>
</reference>
<protein>
    <submittedName>
        <fullName evidence="1">Uncharacterized protein</fullName>
    </submittedName>
</protein>
<accession>A0A3R9R545</accession>
<sequence length="164" mass="19194">MPLWILGSKQLQNKIYEYFKDKVYDLAIYDKVADCIALYEEDNWDDRYLERAFNPSNSSLQEIAKFIDSEKAAAVIFSGWSIFDPLEFKVGIIKSKDTKKSAQMILKELAWNIHRYTWDFPSIFVLTALLDKYFQDIGKDILTETEYPSVIIIRMDGLLNELVK</sequence>
<dbReference type="AlphaFoldDB" id="A0A3R9R545"/>
<comment type="caution">
    <text evidence="1">The sequence shown here is derived from an EMBL/GenBank/DDBJ whole genome shotgun (WGS) entry which is preliminary data.</text>
</comment>
<dbReference type="RefSeq" id="WP_125671324.1">
    <property type="nucleotide sequence ID" value="NZ_RCOS01000081.1"/>
</dbReference>
<gene>
    <name evidence="1" type="ORF">D6D85_07090</name>
</gene>
<organism evidence="1 2">
    <name type="scientific">Candidatus Methanodesulfokora washburnensis</name>
    <dbReference type="NCBI Taxonomy" id="2478471"/>
    <lineage>
        <taxon>Archaea</taxon>
        <taxon>Thermoproteota</taxon>
        <taxon>Candidatus Korarchaeia</taxon>
        <taxon>Candidatus Korarchaeia incertae sedis</taxon>
        <taxon>Candidatus Methanodesulfokora</taxon>
    </lineage>
</organism>
<evidence type="ECO:0000313" key="1">
    <source>
        <dbReference type="EMBL" id="RSN74976.1"/>
    </source>
</evidence>